<gene>
    <name evidence="2" type="ORF">NCTC10696_04712</name>
</gene>
<protein>
    <submittedName>
        <fullName evidence="2">Uncharacterized protein</fullName>
    </submittedName>
</protein>
<accession>A0AAX3IDX2</accession>
<dbReference type="AlphaFoldDB" id="A0AAX3IDX2"/>
<dbReference type="Proteomes" id="UP000306562">
    <property type="component" value="Chromosome"/>
</dbReference>
<reference evidence="2 3" key="1">
    <citation type="submission" date="2019-05" db="EMBL/GenBank/DDBJ databases">
        <authorList>
            <consortium name="Pathogen Informatics"/>
        </authorList>
    </citation>
    <scope>NUCLEOTIDE SEQUENCE [LARGE SCALE GENOMIC DNA]</scope>
    <source>
        <strain evidence="2 3">NCTC10696</strain>
    </source>
</reference>
<evidence type="ECO:0000313" key="2">
    <source>
        <dbReference type="EMBL" id="VTR04107.1"/>
    </source>
</evidence>
<sequence length="1149" mass="125156">MISHLPSPSYLPPPVALATPSPLPAESSAVAVDNKASEMPSVPRQPALSRLRRSIELENPPVGEGALMAGQTLEHWQQLTGNIQNNYRLVTALQQIQEAIAKDPSLDVAPLLETKTFSIHEYSAFARAHGIGPGEEDSVAWFLRENQVLVPKDPVQLANLIAVFKQPLPEPADYGNHWGLLNQPDTLDSERRMKLSEMATAEMVKLSPGNGIFQAFYERHGASIQGMSAAQVLEYMMSTAEIKGLGQTLQTAFKSTDTAVIADAVDWALTAMILELDPQAGSKRGVVAGYDLYQPANRDVHPAVVVARLEQYLVDQGKVPAEMAPAAARMLLAGSEPAFIVADMPSNMVVKSAAFTRLSAVVQAQEFWSPGIATHTDFKTFMGLAELNPVTSAQVIIETKAQASALIQWGIAQGKIDRRDDDDYTVQEVTEVREAFDLELTALKKAHDQLSAPMPTREGIATGNLESVYKNGPFDVRNTRIVNIDASESDEHSLLDIYMSGKMDRIPKKERYDFQIGNRFLRVRPLPDVNAQFNTQFDDYFNGLKEGVTTTVKHQLSQLPLEDRQTIASGKVEFFSLRKASVAEAEGEETDAQARAAKGRYGLLMRVLTKIDPSGSDQDEKNLRHVYYEVFPLQGTIRRRDDLPRYLPNPPPRVANAETYATTQAKGVSVAVDYEAYESSTPPQPGKVSQGLLTQRLDGPYLPEPRPGQVANAADAMNARFDTIANVVAGHLLHDREAMQAGARGVTKVEEEEAGIKAGHDFVKGLIPFANAIENAVKGNTGAAIRDFALDIFGFIVPVAKGVGQAGKALGNLSGKLGARAFKASDKVLRSTVSGLNPADGLGDLAEGLARGSKSVLKSSYRELKDILQKQSSSLDDTVKLSDAASDVAGIRRDYSAHAMPEDFLEGRPLREDGTYQVGDDFYVNFTDGTGESRAFLVERRYQGKGRPIRVIDPETKNQVMVLVPKGNGEWRLAVNVGAGRKATDVDSIRLQPQKNARKGNPPSPSIVSRPLTNHPDWSSVLDSGFHNGQPVYIHYTSKEGAEAIARAQGINDLARGETRAGSKGGVYVNPPGQQLNSENVETLLFLGNERYAGRGEYKVIFSTDQVPKELGPVTAGSQIVELKMDKEIKLTSSNFLYLGPNTFPDYFG</sequence>
<organism evidence="2 3">
    <name type="scientific">Pseudomonas synxantha</name>
    <dbReference type="NCBI Taxonomy" id="47883"/>
    <lineage>
        <taxon>Bacteria</taxon>
        <taxon>Pseudomonadati</taxon>
        <taxon>Pseudomonadota</taxon>
        <taxon>Gammaproteobacteria</taxon>
        <taxon>Pseudomonadales</taxon>
        <taxon>Pseudomonadaceae</taxon>
        <taxon>Pseudomonas</taxon>
    </lineage>
</organism>
<feature type="region of interest" description="Disordered" evidence="1">
    <location>
        <begin position="993"/>
        <end position="1013"/>
    </location>
</feature>
<name>A0AAX3IDX2_9PSED</name>
<evidence type="ECO:0000256" key="1">
    <source>
        <dbReference type="SAM" id="MobiDB-lite"/>
    </source>
</evidence>
<evidence type="ECO:0000313" key="3">
    <source>
        <dbReference type="Proteomes" id="UP000306562"/>
    </source>
</evidence>
<proteinExistence type="predicted"/>
<dbReference type="EMBL" id="LR590482">
    <property type="protein sequence ID" value="VTR04107.1"/>
    <property type="molecule type" value="Genomic_DNA"/>
</dbReference>